<dbReference type="Gene3D" id="3.10.20.740">
    <property type="match status" value="1"/>
</dbReference>
<dbReference type="Gene3D" id="3.30.70.20">
    <property type="match status" value="1"/>
</dbReference>
<keyword evidence="3" id="KW-0408">Iron</keyword>
<comment type="caution">
    <text evidence="8">The sequence shown here is derived from an EMBL/GenBank/DDBJ whole genome shotgun (WGS) entry which is preliminary data.</text>
</comment>
<dbReference type="InterPro" id="IPR036010">
    <property type="entry name" value="2Fe-2S_ferredoxin-like_sf"/>
</dbReference>
<protein>
    <submittedName>
        <fullName evidence="8">2Fe-2S iron-sulfur cluster binding domain-containing protein</fullName>
    </submittedName>
</protein>
<name>A0A7V5HXX7_UNCAE</name>
<evidence type="ECO:0000259" key="5">
    <source>
        <dbReference type="PROSITE" id="PS51085"/>
    </source>
</evidence>
<dbReference type="EMBL" id="DRTT01000011">
    <property type="protein sequence ID" value="HHF97958.1"/>
    <property type="molecule type" value="Genomic_DNA"/>
</dbReference>
<dbReference type="SMART" id="SM00929">
    <property type="entry name" value="NADH-G_4Fe-4S_3"/>
    <property type="match status" value="1"/>
</dbReference>
<dbReference type="InterPro" id="IPR017896">
    <property type="entry name" value="4Fe4S_Fe-S-bd"/>
</dbReference>
<feature type="domain" description="4Fe-4S His(Cys)3-ligated-type" evidence="7">
    <location>
        <begin position="80"/>
        <end position="119"/>
    </location>
</feature>
<dbReference type="PROSITE" id="PS51839">
    <property type="entry name" value="4FE4S_HC3"/>
    <property type="match status" value="1"/>
</dbReference>
<dbReference type="GO" id="GO:0051539">
    <property type="term" value="F:4 iron, 4 sulfur cluster binding"/>
    <property type="evidence" value="ECO:0007669"/>
    <property type="project" value="UniProtKB-KW"/>
</dbReference>
<feature type="domain" description="4Fe-4S ferredoxin-type" evidence="6">
    <location>
        <begin position="139"/>
        <end position="167"/>
    </location>
</feature>
<organism evidence="8">
    <name type="scientific">Aerophobetes bacterium</name>
    <dbReference type="NCBI Taxonomy" id="2030807"/>
    <lineage>
        <taxon>Bacteria</taxon>
        <taxon>Candidatus Aerophobota</taxon>
    </lineage>
</organism>
<dbReference type="Proteomes" id="UP000886070">
    <property type="component" value="Unassembled WGS sequence"/>
</dbReference>
<dbReference type="AlphaFoldDB" id="A0A7V5HXX7"/>
<dbReference type="PROSITE" id="PS51085">
    <property type="entry name" value="2FE2S_FER_2"/>
    <property type="match status" value="1"/>
</dbReference>
<accession>A0A7V5HXX7</accession>
<dbReference type="FunFam" id="3.10.20.740:FF:000005">
    <property type="entry name" value="NADH:ubiquinone oxidoreductase subunit"/>
    <property type="match status" value="1"/>
</dbReference>
<dbReference type="Pfam" id="PF13510">
    <property type="entry name" value="Fer2_4"/>
    <property type="match status" value="1"/>
</dbReference>
<dbReference type="GO" id="GO:0016491">
    <property type="term" value="F:oxidoreductase activity"/>
    <property type="evidence" value="ECO:0007669"/>
    <property type="project" value="InterPro"/>
</dbReference>
<dbReference type="GO" id="GO:0046872">
    <property type="term" value="F:metal ion binding"/>
    <property type="evidence" value="ECO:0007669"/>
    <property type="project" value="UniProtKB-KW"/>
</dbReference>
<dbReference type="SUPFAM" id="SSF54292">
    <property type="entry name" value="2Fe-2S ferredoxin-like"/>
    <property type="match status" value="1"/>
</dbReference>
<proteinExistence type="predicted"/>
<feature type="domain" description="2Fe-2S ferredoxin-type" evidence="5">
    <location>
        <begin position="2"/>
        <end position="80"/>
    </location>
</feature>
<evidence type="ECO:0000256" key="2">
    <source>
        <dbReference type="ARBA" id="ARBA00022723"/>
    </source>
</evidence>
<evidence type="ECO:0000313" key="8">
    <source>
        <dbReference type="EMBL" id="HHF97958.1"/>
    </source>
</evidence>
<dbReference type="PANTHER" id="PTHR24960:SF84">
    <property type="entry name" value="HYDROGENASE SUBUNIT"/>
    <property type="match status" value="1"/>
</dbReference>
<dbReference type="Pfam" id="PF10588">
    <property type="entry name" value="NADH-G_4Fe-4S_3"/>
    <property type="match status" value="1"/>
</dbReference>
<dbReference type="PROSITE" id="PS51379">
    <property type="entry name" value="4FE4S_FER_2"/>
    <property type="match status" value="1"/>
</dbReference>
<evidence type="ECO:0000259" key="6">
    <source>
        <dbReference type="PROSITE" id="PS51379"/>
    </source>
</evidence>
<evidence type="ECO:0000256" key="3">
    <source>
        <dbReference type="ARBA" id="ARBA00023004"/>
    </source>
</evidence>
<gene>
    <name evidence="8" type="ORF">ENL39_00515</name>
</gene>
<dbReference type="InterPro" id="IPR050157">
    <property type="entry name" value="PSI_iron-sulfur_center"/>
</dbReference>
<keyword evidence="1" id="KW-0004">4Fe-4S</keyword>
<evidence type="ECO:0000256" key="4">
    <source>
        <dbReference type="ARBA" id="ARBA00023014"/>
    </source>
</evidence>
<evidence type="ECO:0000256" key="1">
    <source>
        <dbReference type="ARBA" id="ARBA00022485"/>
    </source>
</evidence>
<dbReference type="InterPro" id="IPR019574">
    <property type="entry name" value="NADH_UbQ_OxRdtase_Gsu_4Fe4S-bd"/>
</dbReference>
<keyword evidence="4" id="KW-0411">Iron-sulfur</keyword>
<keyword evidence="2" id="KW-0479">Metal-binding</keyword>
<dbReference type="SUPFAM" id="SSF54862">
    <property type="entry name" value="4Fe-4S ferredoxins"/>
    <property type="match status" value="1"/>
</dbReference>
<feature type="non-terminal residue" evidence="8">
    <location>
        <position position="167"/>
    </location>
</feature>
<dbReference type="PANTHER" id="PTHR24960">
    <property type="entry name" value="PHOTOSYSTEM I IRON-SULFUR CENTER-RELATED"/>
    <property type="match status" value="1"/>
</dbReference>
<sequence length="167" mass="18122">MSKVNLTIDGVKVCVEEGATILEAAKKAGIKIPTLCHLPEIQSIGACRMCLVEVKGSPKLLPACVTPVSEGMEVKTTTPSLREARRFVLELILSTHPADCFTCVRNGNCELQNLAAELGLRQITYSGERSNGKKDLSNPSIVRDNEKCILCRRCVSMCYEVQGVGVI</sequence>
<reference evidence="8" key="1">
    <citation type="journal article" date="2020" name="mSystems">
        <title>Genome- and Community-Level Interaction Insights into Carbon Utilization and Element Cycling Functions of Hydrothermarchaeota in Hydrothermal Sediment.</title>
        <authorList>
            <person name="Zhou Z."/>
            <person name="Liu Y."/>
            <person name="Xu W."/>
            <person name="Pan J."/>
            <person name="Luo Z.H."/>
            <person name="Li M."/>
        </authorList>
    </citation>
    <scope>NUCLEOTIDE SEQUENCE [LARGE SCALE GENOMIC DNA]</scope>
    <source>
        <strain evidence="8">HyVt-92</strain>
    </source>
</reference>
<evidence type="ECO:0000259" key="7">
    <source>
        <dbReference type="PROSITE" id="PS51839"/>
    </source>
</evidence>
<dbReference type="CDD" id="cd00207">
    <property type="entry name" value="fer2"/>
    <property type="match status" value="1"/>
</dbReference>
<dbReference type="InterPro" id="IPR001041">
    <property type="entry name" value="2Fe-2S_ferredoxin-type"/>
</dbReference>